<keyword evidence="3 5" id="KW-0274">FAD</keyword>
<gene>
    <name evidence="9" type="ORF">EV189_0607</name>
</gene>
<dbReference type="Gene3D" id="3.50.50.60">
    <property type="entry name" value="FAD/NAD(P)-binding domain"/>
    <property type="match status" value="2"/>
</dbReference>
<dbReference type="PIRSF" id="PIRSF000350">
    <property type="entry name" value="Mercury_reductase_MerA"/>
    <property type="match status" value="1"/>
</dbReference>
<proteinExistence type="inferred from homology"/>
<dbReference type="GO" id="GO:0006103">
    <property type="term" value="P:2-oxoglutarate metabolic process"/>
    <property type="evidence" value="ECO:0007669"/>
    <property type="project" value="TreeGrafter"/>
</dbReference>
<keyword evidence="4 5" id="KW-0520">NAD</keyword>
<feature type="binding site" evidence="5">
    <location>
        <position position="320"/>
    </location>
    <ligand>
        <name>FAD</name>
        <dbReference type="ChEBI" id="CHEBI:57692"/>
    </ligand>
</feature>
<dbReference type="InterPro" id="IPR023753">
    <property type="entry name" value="FAD/NAD-binding_dom"/>
</dbReference>
<dbReference type="Pfam" id="PF02852">
    <property type="entry name" value="Pyr_redox_dim"/>
    <property type="match status" value="1"/>
</dbReference>
<comment type="cofactor">
    <cofactor evidence="5">
        <name>FAD</name>
        <dbReference type="ChEBI" id="CHEBI:57692"/>
    </cofactor>
    <text evidence="5">Binds 1 FAD per subunit.</text>
</comment>
<dbReference type="PANTHER" id="PTHR22912">
    <property type="entry name" value="DISULFIDE OXIDOREDUCTASE"/>
    <property type="match status" value="1"/>
</dbReference>
<dbReference type="PRINTS" id="PR00411">
    <property type="entry name" value="PNDRDTASEI"/>
</dbReference>
<evidence type="ECO:0000256" key="4">
    <source>
        <dbReference type="ARBA" id="ARBA00023027"/>
    </source>
</evidence>
<evidence type="ECO:0000259" key="7">
    <source>
        <dbReference type="Pfam" id="PF02852"/>
    </source>
</evidence>
<feature type="binding site" evidence="5">
    <location>
        <begin position="158"/>
        <end position="160"/>
    </location>
    <ligand>
        <name>FAD</name>
        <dbReference type="ChEBI" id="CHEBI:57692"/>
    </ligand>
</feature>
<dbReference type="InterPro" id="IPR050151">
    <property type="entry name" value="Class-I_Pyr_Nuc-Dis_Oxidored"/>
</dbReference>
<dbReference type="PANTHER" id="PTHR22912:SF151">
    <property type="entry name" value="DIHYDROLIPOYL DEHYDROGENASE, MITOCHONDRIAL"/>
    <property type="match status" value="1"/>
</dbReference>
<dbReference type="RefSeq" id="WP_130491446.1">
    <property type="nucleotide sequence ID" value="NZ_SGXD01000001.1"/>
</dbReference>
<organism evidence="9 10">
    <name type="scientific">Motilibacter rhizosphaerae</name>
    <dbReference type="NCBI Taxonomy" id="598652"/>
    <lineage>
        <taxon>Bacteria</taxon>
        <taxon>Bacillati</taxon>
        <taxon>Actinomycetota</taxon>
        <taxon>Actinomycetes</taxon>
        <taxon>Motilibacterales</taxon>
        <taxon>Motilibacteraceae</taxon>
        <taxon>Motilibacter</taxon>
    </lineage>
</organism>
<dbReference type="SUPFAM" id="SSF51905">
    <property type="entry name" value="FAD/NAD(P)-binding domain"/>
    <property type="match status" value="1"/>
</dbReference>
<dbReference type="InterPro" id="IPR036188">
    <property type="entry name" value="FAD/NAD-bd_sf"/>
</dbReference>
<keyword evidence="2" id="KW-0285">Flavoprotein</keyword>
<keyword evidence="5" id="KW-0547">Nucleotide-binding</keyword>
<dbReference type="InterPro" id="IPR004099">
    <property type="entry name" value="Pyr_nucl-diS_OxRdtase_dimer"/>
</dbReference>
<evidence type="ECO:0000256" key="3">
    <source>
        <dbReference type="ARBA" id="ARBA00022827"/>
    </source>
</evidence>
<feature type="domain" description="FAD/NAD(P)-binding" evidence="8">
    <location>
        <begin position="21"/>
        <end position="327"/>
    </location>
</feature>
<feature type="binding site" evidence="5">
    <location>
        <position position="280"/>
    </location>
    <ligand>
        <name>NAD(+)</name>
        <dbReference type="ChEBI" id="CHEBI:57540"/>
    </ligand>
</feature>
<dbReference type="OrthoDB" id="9800167at2"/>
<feature type="domain" description="Pyridine nucleotide-disulphide oxidoreductase dimerisation" evidence="7">
    <location>
        <begin position="368"/>
        <end position="474"/>
    </location>
</feature>
<feature type="disulfide bond" description="Redox-active" evidence="6">
    <location>
        <begin position="57"/>
        <end position="62"/>
    </location>
</feature>
<dbReference type="SUPFAM" id="SSF55424">
    <property type="entry name" value="FAD/NAD-linked reductases, dimerisation (C-terminal) domain"/>
    <property type="match status" value="1"/>
</dbReference>
<dbReference type="Proteomes" id="UP000293638">
    <property type="component" value="Unassembled WGS sequence"/>
</dbReference>
<feature type="binding site" evidence="5">
    <location>
        <position position="66"/>
    </location>
    <ligand>
        <name>FAD</name>
        <dbReference type="ChEBI" id="CHEBI:57692"/>
    </ligand>
</feature>
<evidence type="ECO:0000256" key="5">
    <source>
        <dbReference type="PIRSR" id="PIRSR000350-3"/>
    </source>
</evidence>
<dbReference type="Gene3D" id="3.30.390.30">
    <property type="match status" value="1"/>
</dbReference>
<dbReference type="GO" id="GO:0004148">
    <property type="term" value="F:dihydrolipoyl dehydrogenase (NADH) activity"/>
    <property type="evidence" value="ECO:0007669"/>
    <property type="project" value="TreeGrafter"/>
</dbReference>
<dbReference type="Pfam" id="PF07992">
    <property type="entry name" value="Pyr_redox_2"/>
    <property type="match status" value="1"/>
</dbReference>
<evidence type="ECO:0000313" key="9">
    <source>
        <dbReference type="EMBL" id="RZS91367.1"/>
    </source>
</evidence>
<evidence type="ECO:0000256" key="2">
    <source>
        <dbReference type="ARBA" id="ARBA00022630"/>
    </source>
</evidence>
<dbReference type="PRINTS" id="PR00368">
    <property type="entry name" value="FADPNR"/>
</dbReference>
<comment type="similarity">
    <text evidence="1">Belongs to the class-I pyridine nucleotide-disulfide oxidoreductase family.</text>
</comment>
<feature type="binding site" evidence="5">
    <location>
        <position position="129"/>
    </location>
    <ligand>
        <name>FAD</name>
        <dbReference type="ChEBI" id="CHEBI:57692"/>
    </ligand>
</feature>
<dbReference type="GO" id="GO:0050660">
    <property type="term" value="F:flavin adenine dinucleotide binding"/>
    <property type="evidence" value="ECO:0007669"/>
    <property type="project" value="TreeGrafter"/>
</dbReference>
<keyword evidence="10" id="KW-1185">Reference proteome</keyword>
<dbReference type="AlphaFoldDB" id="A0A4Q7NVY9"/>
<evidence type="ECO:0000313" key="10">
    <source>
        <dbReference type="Proteomes" id="UP000293638"/>
    </source>
</evidence>
<evidence type="ECO:0000256" key="1">
    <source>
        <dbReference type="ARBA" id="ARBA00007532"/>
    </source>
</evidence>
<evidence type="ECO:0000256" key="6">
    <source>
        <dbReference type="PIRSR" id="PIRSR000350-4"/>
    </source>
</evidence>
<protein>
    <submittedName>
        <fullName evidence="9">Dihydrolipoamide dehydrogenase</fullName>
    </submittedName>
</protein>
<dbReference type="EMBL" id="SGXD01000001">
    <property type="protein sequence ID" value="RZS91367.1"/>
    <property type="molecule type" value="Genomic_DNA"/>
</dbReference>
<accession>A0A4Q7NVY9</accession>
<evidence type="ECO:0000259" key="8">
    <source>
        <dbReference type="Pfam" id="PF07992"/>
    </source>
</evidence>
<sequence>MSDQTGAPQSGGGSSSVVETDVVVIGGGPAGENAADRAVQGGLQAVLVEGELLGGECSYWACMPSKALLRDTQVLSEARALPGARAALSGQLDVAAVLARRTSFTSDWDDAGQVSWADGAGISVLRGHGRLSGEREVTVETAEGVRTLRARHAVVLATGSTAVVPGTFADVQPWTSREATSAKEPPASLVVVGGGVVACELALAWQGLGSTVTLLVRDQGLLGRLEPFAGELVLAGLREHGVDVRLGVSVESARREDGEVVLGLAGGGEVRAAEVLVATGRRPRTRDVGLESVGIDPEHAVEVDDTLRVPGSDWLYAVGDVNGRNLLTHMGKYQARACGDAIAARARGEQLTGERWARTSASADAAATPSVVFTVPEVASVGLTLAEAQSRGLRVRAVDYELGSVAGASLLADGYSGTARLVVDEDRRVVVGATFVGAGVAELLHSATVAVVGEVPLERLWHAVPSYPTMSEVWLRLLEAYGL</sequence>
<feature type="binding site" evidence="5">
    <location>
        <begin position="193"/>
        <end position="200"/>
    </location>
    <ligand>
        <name>NAD(+)</name>
        <dbReference type="ChEBI" id="CHEBI:57540"/>
    </ligand>
</feature>
<name>A0A4Q7NVY9_9ACTN</name>
<dbReference type="InterPro" id="IPR001100">
    <property type="entry name" value="Pyr_nuc-diS_OxRdtase"/>
</dbReference>
<comment type="caution">
    <text evidence="9">The sequence shown here is derived from an EMBL/GenBank/DDBJ whole genome shotgun (WGS) entry which is preliminary data.</text>
</comment>
<dbReference type="InterPro" id="IPR016156">
    <property type="entry name" value="FAD/NAD-linked_Rdtase_dimer_sf"/>
</dbReference>
<reference evidence="9 10" key="1">
    <citation type="submission" date="2019-02" db="EMBL/GenBank/DDBJ databases">
        <title>Genomic Encyclopedia of Type Strains, Phase IV (KMG-IV): sequencing the most valuable type-strain genomes for metagenomic binning, comparative biology and taxonomic classification.</title>
        <authorList>
            <person name="Goeker M."/>
        </authorList>
    </citation>
    <scope>NUCLEOTIDE SEQUENCE [LARGE SCALE GENOMIC DNA]</scope>
    <source>
        <strain evidence="9 10">DSM 45622</strain>
    </source>
</reference>